<evidence type="ECO:0000313" key="3">
    <source>
        <dbReference type="Proteomes" id="UP000813423"/>
    </source>
</evidence>
<comment type="caution">
    <text evidence="2">The sequence shown here is derived from an EMBL/GenBank/DDBJ whole genome shotgun (WGS) entry which is preliminary data.</text>
</comment>
<protein>
    <submittedName>
        <fullName evidence="2">Uncharacterized protein</fullName>
    </submittedName>
</protein>
<reference evidence="2" key="1">
    <citation type="submission" date="2021-08" db="EMBL/GenBank/DDBJ databases">
        <title>Global Aspergillus fumigatus from environmental and clinical sources.</title>
        <authorList>
            <person name="Barber A."/>
            <person name="Sae-Ong T."/>
        </authorList>
    </citation>
    <scope>NUCLEOTIDE SEQUENCE</scope>
    <source>
        <strain evidence="2">NRZ-2016-071</strain>
    </source>
</reference>
<evidence type="ECO:0000256" key="1">
    <source>
        <dbReference type="SAM" id="SignalP"/>
    </source>
</evidence>
<evidence type="ECO:0000313" key="2">
    <source>
        <dbReference type="EMBL" id="KAH1896904.1"/>
    </source>
</evidence>
<gene>
    <name evidence="2" type="ORF">KXV57_001003</name>
</gene>
<proteinExistence type="predicted"/>
<dbReference type="AlphaFoldDB" id="A0A229WEC9"/>
<dbReference type="EMBL" id="JAIBSC010000113">
    <property type="protein sequence ID" value="KAH1896904.1"/>
    <property type="molecule type" value="Genomic_DNA"/>
</dbReference>
<dbReference type="Proteomes" id="UP000813423">
    <property type="component" value="Unassembled WGS sequence"/>
</dbReference>
<keyword evidence="1" id="KW-0732">Signal</keyword>
<organism evidence="2 3">
    <name type="scientific">Aspergillus fumigatus</name>
    <name type="common">Neosartorya fumigata</name>
    <dbReference type="NCBI Taxonomy" id="746128"/>
    <lineage>
        <taxon>Eukaryota</taxon>
        <taxon>Fungi</taxon>
        <taxon>Dikarya</taxon>
        <taxon>Ascomycota</taxon>
        <taxon>Pezizomycotina</taxon>
        <taxon>Eurotiomycetes</taxon>
        <taxon>Eurotiomycetidae</taxon>
        <taxon>Eurotiales</taxon>
        <taxon>Aspergillaceae</taxon>
        <taxon>Aspergillus</taxon>
        <taxon>Aspergillus subgen. Fumigati</taxon>
    </lineage>
</organism>
<feature type="chain" id="PRO_5041058856" evidence="1">
    <location>
        <begin position="19"/>
        <end position="93"/>
    </location>
</feature>
<accession>A0A229WEC9</accession>
<name>A0A229WEC9_ASPFM</name>
<feature type="signal peptide" evidence="1">
    <location>
        <begin position="1"/>
        <end position="18"/>
    </location>
</feature>
<sequence length="93" mass="9488">MQFSTILSLLAVAGMTMAAPSVARRQSNHNGLAGVNVENNKIPVNVDVPIKGNNVANGVANDVLKDGVDVEHVADAVNAGVLGNANQVAPQGF</sequence>